<sequence>MCDRQHGFMKGKSTESAWECLKKYVSESECKYVLGVFVDFQGAFDNLEWKSVFEMLVEFGCDEIEIGLWRSYFSNRWVCMEGVNGVVWKEVLRGCPQGSISGPFIWDLMMDRLLWALVNAGFKCVAYADDLVGVVEGMSRAELERKGARLMHI</sequence>
<dbReference type="InterPro" id="IPR043502">
    <property type="entry name" value="DNA/RNA_pol_sf"/>
</dbReference>
<protein>
    <recommendedName>
        <fullName evidence="1">Reverse transcriptase domain-containing protein</fullName>
    </recommendedName>
</protein>
<name>A0AAD9VIC5_9HYME</name>
<dbReference type="SUPFAM" id="SSF56672">
    <property type="entry name" value="DNA/RNA polymerases"/>
    <property type="match status" value="1"/>
</dbReference>
<evidence type="ECO:0000259" key="1">
    <source>
        <dbReference type="PROSITE" id="PS50878"/>
    </source>
</evidence>
<dbReference type="Proteomes" id="UP001258017">
    <property type="component" value="Unassembled WGS sequence"/>
</dbReference>
<evidence type="ECO:0000313" key="2">
    <source>
        <dbReference type="EMBL" id="KAK2574790.1"/>
    </source>
</evidence>
<gene>
    <name evidence="2" type="ORF">KPH14_012995</name>
</gene>
<feature type="non-terminal residue" evidence="2">
    <location>
        <position position="153"/>
    </location>
</feature>
<dbReference type="AlphaFoldDB" id="A0AAD9VIC5"/>
<keyword evidence="3" id="KW-1185">Reference proteome</keyword>
<reference evidence="2" key="2">
    <citation type="journal article" date="2023" name="Commun. Biol.">
        <title>Intrasexual cuticular hydrocarbon dimorphism in a wasp sheds light on hydrocarbon biosynthesis genes in Hymenoptera.</title>
        <authorList>
            <person name="Moris V.C."/>
            <person name="Podsiadlowski L."/>
            <person name="Martin S."/>
            <person name="Oeyen J.P."/>
            <person name="Donath A."/>
            <person name="Petersen M."/>
            <person name="Wilbrandt J."/>
            <person name="Misof B."/>
            <person name="Liedtke D."/>
            <person name="Thamm M."/>
            <person name="Scheiner R."/>
            <person name="Schmitt T."/>
            <person name="Niehuis O."/>
        </authorList>
    </citation>
    <scope>NUCLEOTIDE SEQUENCE</scope>
    <source>
        <strain evidence="2">GBR_01_08_01A</strain>
    </source>
</reference>
<organism evidence="2 3">
    <name type="scientific">Odynerus spinipes</name>
    <dbReference type="NCBI Taxonomy" id="1348599"/>
    <lineage>
        <taxon>Eukaryota</taxon>
        <taxon>Metazoa</taxon>
        <taxon>Ecdysozoa</taxon>
        <taxon>Arthropoda</taxon>
        <taxon>Hexapoda</taxon>
        <taxon>Insecta</taxon>
        <taxon>Pterygota</taxon>
        <taxon>Neoptera</taxon>
        <taxon>Endopterygota</taxon>
        <taxon>Hymenoptera</taxon>
        <taxon>Apocrita</taxon>
        <taxon>Aculeata</taxon>
        <taxon>Vespoidea</taxon>
        <taxon>Vespidae</taxon>
        <taxon>Eumeninae</taxon>
        <taxon>Odynerus</taxon>
    </lineage>
</organism>
<dbReference type="Pfam" id="PF00078">
    <property type="entry name" value="RVT_1"/>
    <property type="match status" value="1"/>
</dbReference>
<dbReference type="GO" id="GO:0071897">
    <property type="term" value="P:DNA biosynthetic process"/>
    <property type="evidence" value="ECO:0007669"/>
    <property type="project" value="UniProtKB-ARBA"/>
</dbReference>
<dbReference type="InterPro" id="IPR000477">
    <property type="entry name" value="RT_dom"/>
</dbReference>
<reference evidence="2" key="1">
    <citation type="submission" date="2021-08" db="EMBL/GenBank/DDBJ databases">
        <authorList>
            <person name="Misof B."/>
            <person name="Oliver O."/>
            <person name="Podsiadlowski L."/>
            <person name="Donath A."/>
            <person name="Peters R."/>
            <person name="Mayer C."/>
            <person name="Rust J."/>
            <person name="Gunkel S."/>
            <person name="Lesny P."/>
            <person name="Martin S."/>
            <person name="Oeyen J.P."/>
            <person name="Petersen M."/>
            <person name="Panagiotis P."/>
            <person name="Wilbrandt J."/>
            <person name="Tanja T."/>
        </authorList>
    </citation>
    <scope>NUCLEOTIDE SEQUENCE</scope>
    <source>
        <strain evidence="2">GBR_01_08_01A</strain>
        <tissue evidence="2">Thorax + abdomen</tissue>
    </source>
</reference>
<evidence type="ECO:0000313" key="3">
    <source>
        <dbReference type="Proteomes" id="UP001258017"/>
    </source>
</evidence>
<comment type="caution">
    <text evidence="2">The sequence shown here is derived from an EMBL/GenBank/DDBJ whole genome shotgun (WGS) entry which is preliminary data.</text>
</comment>
<accession>A0AAD9VIC5</accession>
<dbReference type="EMBL" id="JAIFRP010004894">
    <property type="protein sequence ID" value="KAK2574790.1"/>
    <property type="molecule type" value="Genomic_DNA"/>
</dbReference>
<dbReference type="PANTHER" id="PTHR19446">
    <property type="entry name" value="REVERSE TRANSCRIPTASES"/>
    <property type="match status" value="1"/>
</dbReference>
<feature type="domain" description="Reverse transcriptase" evidence="1">
    <location>
        <begin position="1"/>
        <end position="153"/>
    </location>
</feature>
<proteinExistence type="predicted"/>
<dbReference type="PROSITE" id="PS50878">
    <property type="entry name" value="RT_POL"/>
    <property type="match status" value="1"/>
</dbReference>